<feature type="domain" description="ABC transmembrane type-1" evidence="7">
    <location>
        <begin position="75"/>
        <end position="326"/>
    </location>
</feature>
<dbReference type="GO" id="GO:0005886">
    <property type="term" value="C:plasma membrane"/>
    <property type="evidence" value="ECO:0007669"/>
    <property type="project" value="UniProtKB-SubCell"/>
</dbReference>
<evidence type="ECO:0000259" key="7">
    <source>
        <dbReference type="PROSITE" id="PS50929"/>
    </source>
</evidence>
<evidence type="ECO:0000313" key="8">
    <source>
        <dbReference type="EMBL" id="OIS92700.1"/>
    </source>
</evidence>
<feature type="transmembrane region" description="Helical" evidence="5">
    <location>
        <begin position="15"/>
        <end position="33"/>
    </location>
</feature>
<comment type="caution">
    <text evidence="8">The sequence shown here is derived from an EMBL/GenBank/DDBJ whole genome shotgun (WGS) entry which is preliminary data.</text>
</comment>
<dbReference type="InterPro" id="IPR027417">
    <property type="entry name" value="P-loop_NTPase"/>
</dbReference>
<dbReference type="GO" id="GO:0016887">
    <property type="term" value="F:ATP hydrolysis activity"/>
    <property type="evidence" value="ECO:0007669"/>
    <property type="project" value="InterPro"/>
</dbReference>
<comment type="subcellular location">
    <subcellularLocation>
        <location evidence="1">Cell membrane</location>
        <topology evidence="1">Multi-pass membrane protein</topology>
    </subcellularLocation>
</comment>
<dbReference type="InterPro" id="IPR036640">
    <property type="entry name" value="ABC1_TM_sf"/>
</dbReference>
<reference evidence="8 9" key="1">
    <citation type="submission" date="2016-10" db="EMBL/GenBank/DDBJ databases">
        <title>The Draft Genome Sequence of the Potato Rhizosphere Bacteria Ochrobactrum sp. IPA7.2.</title>
        <authorList>
            <person name="Gogoleva N.E."/>
            <person name="Khlopko Y.A."/>
            <person name="Burygin G.L."/>
            <person name="Plotnikov A.O."/>
        </authorList>
    </citation>
    <scope>NUCLEOTIDE SEQUENCE [LARGE SCALE GENOMIC DNA]</scope>
    <source>
        <strain evidence="8 9">IPA7.2</strain>
    </source>
</reference>
<keyword evidence="9" id="KW-1185">Reference proteome</keyword>
<dbReference type="PANTHER" id="PTHR43394:SF1">
    <property type="entry name" value="ATP-BINDING CASSETTE SUB-FAMILY B MEMBER 10, MITOCHONDRIAL"/>
    <property type="match status" value="1"/>
</dbReference>
<dbReference type="InterPro" id="IPR039421">
    <property type="entry name" value="Type_1_exporter"/>
</dbReference>
<evidence type="ECO:0000256" key="1">
    <source>
        <dbReference type="ARBA" id="ARBA00004651"/>
    </source>
</evidence>
<dbReference type="AlphaFoldDB" id="A0A1J6HIG6"/>
<evidence type="ECO:0000256" key="2">
    <source>
        <dbReference type="ARBA" id="ARBA00022692"/>
    </source>
</evidence>
<feature type="transmembrane region" description="Helical" evidence="5">
    <location>
        <begin position="87"/>
        <end position="108"/>
    </location>
</feature>
<dbReference type="Pfam" id="PF00664">
    <property type="entry name" value="ABC_membrane"/>
    <property type="match status" value="1"/>
</dbReference>
<dbReference type="GO" id="GO:0015421">
    <property type="term" value="F:ABC-type oligopeptide transporter activity"/>
    <property type="evidence" value="ECO:0007669"/>
    <property type="project" value="TreeGrafter"/>
</dbReference>
<dbReference type="OrthoDB" id="9760920at2"/>
<organism evidence="8 9">
    <name type="scientific">Brucella cytisi</name>
    <dbReference type="NCBI Taxonomy" id="407152"/>
    <lineage>
        <taxon>Bacteria</taxon>
        <taxon>Pseudomonadati</taxon>
        <taxon>Pseudomonadota</taxon>
        <taxon>Alphaproteobacteria</taxon>
        <taxon>Hyphomicrobiales</taxon>
        <taxon>Brucellaceae</taxon>
        <taxon>Brucella/Ochrobactrum group</taxon>
        <taxon>Brucella</taxon>
    </lineage>
</organism>
<protein>
    <recommendedName>
        <fullName evidence="10">ABC transporter ATP-binding protein</fullName>
    </recommendedName>
</protein>
<dbReference type="Proteomes" id="UP000182985">
    <property type="component" value="Unassembled WGS sequence"/>
</dbReference>
<feature type="domain" description="ABC transporter" evidence="6">
    <location>
        <begin position="370"/>
        <end position="905"/>
    </location>
</feature>
<evidence type="ECO:0000256" key="5">
    <source>
        <dbReference type="SAM" id="Phobius"/>
    </source>
</evidence>
<dbReference type="Gene3D" id="3.40.50.300">
    <property type="entry name" value="P-loop containing nucleotide triphosphate hydrolases"/>
    <property type="match status" value="2"/>
</dbReference>
<dbReference type="PANTHER" id="PTHR43394">
    <property type="entry name" value="ATP-DEPENDENT PERMEASE MDL1, MITOCHONDRIAL"/>
    <property type="match status" value="1"/>
</dbReference>
<gene>
    <name evidence="8" type="ORF">BLA27_14755</name>
</gene>
<evidence type="ECO:0008006" key="10">
    <source>
        <dbReference type="Google" id="ProtNLM"/>
    </source>
</evidence>
<dbReference type="GO" id="GO:0005524">
    <property type="term" value="F:ATP binding"/>
    <property type="evidence" value="ECO:0007669"/>
    <property type="project" value="InterPro"/>
</dbReference>
<dbReference type="InterPro" id="IPR003439">
    <property type="entry name" value="ABC_transporter-like_ATP-bd"/>
</dbReference>
<dbReference type="PROSITE" id="PS50893">
    <property type="entry name" value="ABC_TRANSPORTER_2"/>
    <property type="match status" value="1"/>
</dbReference>
<dbReference type="Pfam" id="PF00005">
    <property type="entry name" value="ABC_tran"/>
    <property type="match status" value="1"/>
</dbReference>
<sequence length="905" mass="102339">MEKSLARYIWSSTRLQQVWILAVVALSMIPYFLSFDLPKQIINGPIQGGGFETPGATQAFMRLTYNLPYFGEVVFFDGLQLNRIQMLVALSLVFLLLVVINGLFKLYINTYKGRLGERMLRRIRFELIDRVLRFPPYHFKRVRSAEIATMIKDEVEPMGGFTGDAFVQPALLGGQALTALIFILMQNFWLGMIAAVIVAVQGIIIPRMRKRLLELGRQRQLTARQLSGRVGEIVDGINTIHGNDTSNFERADIAERLGRIFTIRYDLYQWKFLVKFINNFLAQVTPFLFYMIGGILALQGRLDIGQLVAVINAYKDLPGPLKELIDWDQSRQDVQVKYAQVVEQFSVDNLIDPKIHAVEYKTTQPLGQSFVATNVTVLDDSGGRLLEHLNIEIRPTETVAVIGPAGSGSEVFAELLARFVWPDSGRLTIDGQDILSLPESITGRRIAYASSDAYFFSGSLRDNLLYGLKHAPLTEVRYEGAAATRRRWQIQEAMRAKNPDFDLNSDWVDYASMGISDATELYKVVRPVLEAVLIKQDIIDLALRSQVDTIAHPELVEHIVELRQALRDRLGKEDLDDLVVPFEPDEYNPQATIGENLLFGVLDRSTMPIRQLAAHPFFQKIMIENDLYGDLYHMGLEIAENAIELFQDLPADHPFFQQLTFMHPEDIPTYQLLLQKLKDSKVGVVSPEDWGSITRLSFAYIEPRHRFGLLTDALKARIVAARKQVAEDMPPDLRAVIETYHPDRFISSASLLDNLLFGKISYGQADAMERIRTVLIDLFEDLGQSEAILSIGLDFDVGSGGKRLTSVQRQKINVARALLKHADYVIFNRPLPALDQRVQIQIAKNIMQNLHEEGHTPAIIWTLSNFPLASNFDRVIVFAGGRLVQDGTYETLLKEEGVFKELIAQ</sequence>
<feature type="transmembrane region" description="Helical" evidence="5">
    <location>
        <begin position="179"/>
        <end position="205"/>
    </location>
</feature>
<dbReference type="PROSITE" id="PS50929">
    <property type="entry name" value="ABC_TM1F"/>
    <property type="match status" value="1"/>
</dbReference>
<proteinExistence type="predicted"/>
<keyword evidence="3 5" id="KW-1133">Transmembrane helix</keyword>
<evidence type="ECO:0000256" key="3">
    <source>
        <dbReference type="ARBA" id="ARBA00022989"/>
    </source>
</evidence>
<accession>A0A1J6HIG6</accession>
<dbReference type="SUPFAM" id="SSF52540">
    <property type="entry name" value="P-loop containing nucleoside triphosphate hydrolases"/>
    <property type="match status" value="1"/>
</dbReference>
<dbReference type="EMBL" id="MOEC01000014">
    <property type="protein sequence ID" value="OIS92700.1"/>
    <property type="molecule type" value="Genomic_DNA"/>
</dbReference>
<dbReference type="CDD" id="cd07346">
    <property type="entry name" value="ABC_6TM_exporters"/>
    <property type="match status" value="1"/>
</dbReference>
<dbReference type="RefSeq" id="WP_071632409.1">
    <property type="nucleotide sequence ID" value="NZ_MOEC01000014.1"/>
</dbReference>
<evidence type="ECO:0000313" key="9">
    <source>
        <dbReference type="Proteomes" id="UP000182985"/>
    </source>
</evidence>
<evidence type="ECO:0000256" key="4">
    <source>
        <dbReference type="ARBA" id="ARBA00023136"/>
    </source>
</evidence>
<dbReference type="SUPFAM" id="SSF90123">
    <property type="entry name" value="ABC transporter transmembrane region"/>
    <property type="match status" value="1"/>
</dbReference>
<keyword evidence="2 5" id="KW-0812">Transmembrane</keyword>
<feature type="transmembrane region" description="Helical" evidence="5">
    <location>
        <begin position="280"/>
        <end position="298"/>
    </location>
</feature>
<evidence type="ECO:0000259" key="6">
    <source>
        <dbReference type="PROSITE" id="PS50893"/>
    </source>
</evidence>
<keyword evidence="4 5" id="KW-0472">Membrane</keyword>
<dbReference type="InterPro" id="IPR011527">
    <property type="entry name" value="ABC1_TM_dom"/>
</dbReference>
<name>A0A1J6HIG6_9HYPH</name>
<dbReference type="Gene3D" id="1.20.1560.10">
    <property type="entry name" value="ABC transporter type 1, transmembrane domain"/>
    <property type="match status" value="1"/>
</dbReference>